<gene>
    <name evidence="1" type="ORF">Vadar_031808</name>
</gene>
<keyword evidence="2" id="KW-1185">Reference proteome</keyword>
<sequence>MEFRRLAVMKALIKEQSKQIACGEYLLTEGEKLTEKEITGLLWEVVIQSSDTAMATTEWALFELAKNQKLQERLFEEIQSVCGSDKLTEENLCQLPLLDAVLHETLRTHSLLPMLPPRYVHEDTELGGYYIPAGCEIAINLYGCNMDDNRWEKPEEWNPERFLDKKKYAPNDAHKTMAFGAGKRLCPGSLQVTLVVCTTVGRLVQEFEWRLEDGEEEKGDPPFPNNEADDQNMILRVAIPAVEVTNEVNQWVEKDTNGLIKEVLPSDSVDESTALIFANAIYFKGEWTEKFDMAKTKDQEFRLLNGSSVQVPFMTSEKD</sequence>
<name>A0ACB7XLE5_9ERIC</name>
<proteinExistence type="predicted"/>
<reference evidence="1 2" key="1">
    <citation type="journal article" date="2021" name="Hortic Res">
        <title>High-quality reference genome and annotation aids understanding of berry development for evergreen blueberry (Vaccinium darrowii).</title>
        <authorList>
            <person name="Yu J."/>
            <person name="Hulse-Kemp A.M."/>
            <person name="Babiker E."/>
            <person name="Staton M."/>
        </authorList>
    </citation>
    <scope>NUCLEOTIDE SEQUENCE [LARGE SCALE GENOMIC DNA]</scope>
    <source>
        <strain evidence="2">cv. NJ 8807/NJ 8810</strain>
        <tissue evidence="1">Young leaf</tissue>
    </source>
</reference>
<organism evidence="1 2">
    <name type="scientific">Vaccinium darrowii</name>
    <dbReference type="NCBI Taxonomy" id="229202"/>
    <lineage>
        <taxon>Eukaryota</taxon>
        <taxon>Viridiplantae</taxon>
        <taxon>Streptophyta</taxon>
        <taxon>Embryophyta</taxon>
        <taxon>Tracheophyta</taxon>
        <taxon>Spermatophyta</taxon>
        <taxon>Magnoliopsida</taxon>
        <taxon>eudicotyledons</taxon>
        <taxon>Gunneridae</taxon>
        <taxon>Pentapetalae</taxon>
        <taxon>asterids</taxon>
        <taxon>Ericales</taxon>
        <taxon>Ericaceae</taxon>
        <taxon>Vaccinioideae</taxon>
        <taxon>Vaccinieae</taxon>
        <taxon>Vaccinium</taxon>
    </lineage>
</organism>
<protein>
    <submittedName>
        <fullName evidence="1">Uncharacterized protein</fullName>
    </submittedName>
</protein>
<dbReference type="Proteomes" id="UP000828048">
    <property type="component" value="Chromosome 10"/>
</dbReference>
<evidence type="ECO:0000313" key="2">
    <source>
        <dbReference type="Proteomes" id="UP000828048"/>
    </source>
</evidence>
<comment type="caution">
    <text evidence="1">The sequence shown here is derived from an EMBL/GenBank/DDBJ whole genome shotgun (WGS) entry which is preliminary data.</text>
</comment>
<evidence type="ECO:0000313" key="1">
    <source>
        <dbReference type="EMBL" id="KAH7841587.1"/>
    </source>
</evidence>
<accession>A0ACB7XLE5</accession>
<dbReference type="EMBL" id="CM037160">
    <property type="protein sequence ID" value="KAH7841587.1"/>
    <property type="molecule type" value="Genomic_DNA"/>
</dbReference>